<gene>
    <name evidence="2" type="ORF">M430DRAFT_25743</name>
</gene>
<keyword evidence="1" id="KW-0040">ANK repeat</keyword>
<dbReference type="GeneID" id="36573370"/>
<dbReference type="OrthoDB" id="4772757at2759"/>
<dbReference type="Proteomes" id="UP000241818">
    <property type="component" value="Unassembled WGS sequence"/>
</dbReference>
<dbReference type="SMART" id="SM00248">
    <property type="entry name" value="ANK"/>
    <property type="match status" value="6"/>
</dbReference>
<dbReference type="PROSITE" id="PS50088">
    <property type="entry name" value="ANK_REPEAT"/>
    <property type="match status" value="1"/>
</dbReference>
<evidence type="ECO:0000313" key="2">
    <source>
        <dbReference type="EMBL" id="PSS22766.1"/>
    </source>
</evidence>
<sequence>MTSIIATDKELHLLGLPAELILKILIHAVLARGIRRALRLRLVCKRFSHEIEPAIFASRLLDSFDTERVLSEWYIKNDHGATKFWHSYLVYRVQNEMSTPFSQRRYLDIGLVAKRVCEETGADVGATIETLCWPALQQGTNPSTNSKLEKEPQSPDLDLLCAAAYLNLIPIAKRLLQEGHSPHSESHLFSSPMKLAAWAGNAQMLEIFQEHVPELENLDPFLRFNRNWRGKVGPASICGAAMRGDIKMVRLAIYPPSRAAPDSTDFVGEAFGTLDGRTSIGNALAVAQWVTRNVEVYNYLDSFFSEPHDVSGALARHAHLGNLEMVRHLLDSGADTRGVSARIGNPLVEACRRCHEDVVDLLLERGADPNFEGHEDGAFTGNPTVTAAAKGSLVIVRKLIDHGADIDYGMVEGLEMGPFALNAAVLVEHTAMVKFLVAAGVDLGVNGEALIQLAASRGLDSMVEVLRGEGVTLS</sequence>
<feature type="repeat" description="ANK" evidence="1">
    <location>
        <begin position="345"/>
        <end position="374"/>
    </location>
</feature>
<dbReference type="InParanoid" id="A0A2T3B7B0"/>
<dbReference type="STRING" id="857342.A0A2T3B7B0"/>
<dbReference type="RefSeq" id="XP_024722812.1">
    <property type="nucleotide sequence ID" value="XM_024865289.1"/>
</dbReference>
<dbReference type="InterPro" id="IPR051616">
    <property type="entry name" value="Cul2-RING_E3_ligase_SR"/>
</dbReference>
<name>A0A2T3B7B0_AMORE</name>
<dbReference type="InterPro" id="IPR002110">
    <property type="entry name" value="Ankyrin_rpt"/>
</dbReference>
<keyword evidence="3" id="KW-1185">Reference proteome</keyword>
<dbReference type="EMBL" id="KZ679008">
    <property type="protein sequence ID" value="PSS22766.1"/>
    <property type="molecule type" value="Genomic_DNA"/>
</dbReference>
<dbReference type="Gene3D" id="1.25.40.20">
    <property type="entry name" value="Ankyrin repeat-containing domain"/>
    <property type="match status" value="2"/>
</dbReference>
<reference evidence="2 3" key="1">
    <citation type="journal article" date="2018" name="New Phytol.">
        <title>Comparative genomics and transcriptomics depict ericoid mycorrhizal fungi as versatile saprotrophs and plant mutualists.</title>
        <authorList>
            <person name="Martino E."/>
            <person name="Morin E."/>
            <person name="Grelet G.A."/>
            <person name="Kuo A."/>
            <person name="Kohler A."/>
            <person name="Daghino S."/>
            <person name="Barry K.W."/>
            <person name="Cichocki N."/>
            <person name="Clum A."/>
            <person name="Dockter R.B."/>
            <person name="Hainaut M."/>
            <person name="Kuo R.C."/>
            <person name="LaButti K."/>
            <person name="Lindahl B.D."/>
            <person name="Lindquist E.A."/>
            <person name="Lipzen A."/>
            <person name="Khouja H.R."/>
            <person name="Magnuson J."/>
            <person name="Murat C."/>
            <person name="Ohm R.A."/>
            <person name="Singer S.W."/>
            <person name="Spatafora J.W."/>
            <person name="Wang M."/>
            <person name="Veneault-Fourrey C."/>
            <person name="Henrissat B."/>
            <person name="Grigoriev I.V."/>
            <person name="Martin F.M."/>
            <person name="Perotto S."/>
        </authorList>
    </citation>
    <scope>NUCLEOTIDE SEQUENCE [LARGE SCALE GENOMIC DNA]</scope>
    <source>
        <strain evidence="2 3">ATCC 22711</strain>
    </source>
</reference>
<evidence type="ECO:0000313" key="3">
    <source>
        <dbReference type="Proteomes" id="UP000241818"/>
    </source>
</evidence>
<accession>A0A2T3B7B0</accession>
<proteinExistence type="predicted"/>
<protein>
    <submittedName>
        <fullName evidence="2">Uncharacterized protein</fullName>
    </submittedName>
</protein>
<dbReference type="PANTHER" id="PTHR46224">
    <property type="entry name" value="ANKYRIN REPEAT FAMILY PROTEIN"/>
    <property type="match status" value="1"/>
</dbReference>
<evidence type="ECO:0000256" key="1">
    <source>
        <dbReference type="PROSITE-ProRule" id="PRU00023"/>
    </source>
</evidence>
<dbReference type="SUPFAM" id="SSF48403">
    <property type="entry name" value="Ankyrin repeat"/>
    <property type="match status" value="1"/>
</dbReference>
<dbReference type="AlphaFoldDB" id="A0A2T3B7B0"/>
<dbReference type="Pfam" id="PF12796">
    <property type="entry name" value="Ank_2"/>
    <property type="match status" value="1"/>
</dbReference>
<dbReference type="PANTHER" id="PTHR46224:SF64">
    <property type="entry name" value="IQ MOTIF AND ANKYRIN REPEAT DOMAIN-CONTAINING PROTEIN 1"/>
    <property type="match status" value="1"/>
</dbReference>
<organism evidence="2 3">
    <name type="scientific">Amorphotheca resinae ATCC 22711</name>
    <dbReference type="NCBI Taxonomy" id="857342"/>
    <lineage>
        <taxon>Eukaryota</taxon>
        <taxon>Fungi</taxon>
        <taxon>Dikarya</taxon>
        <taxon>Ascomycota</taxon>
        <taxon>Pezizomycotina</taxon>
        <taxon>Leotiomycetes</taxon>
        <taxon>Helotiales</taxon>
        <taxon>Amorphothecaceae</taxon>
        <taxon>Amorphotheca</taxon>
    </lineage>
</organism>
<dbReference type="InterPro" id="IPR036770">
    <property type="entry name" value="Ankyrin_rpt-contain_sf"/>
</dbReference>